<dbReference type="Proteomes" id="UP000054248">
    <property type="component" value="Unassembled WGS sequence"/>
</dbReference>
<keyword evidence="4" id="KW-1185">Reference proteome</keyword>
<feature type="region of interest" description="Disordered" evidence="2">
    <location>
        <begin position="574"/>
        <end position="629"/>
    </location>
</feature>
<organism evidence="3 4">
    <name type="scientific">Tulasnella calospora MUT 4182</name>
    <dbReference type="NCBI Taxonomy" id="1051891"/>
    <lineage>
        <taxon>Eukaryota</taxon>
        <taxon>Fungi</taxon>
        <taxon>Dikarya</taxon>
        <taxon>Basidiomycota</taxon>
        <taxon>Agaricomycotina</taxon>
        <taxon>Agaricomycetes</taxon>
        <taxon>Cantharellales</taxon>
        <taxon>Tulasnellaceae</taxon>
        <taxon>Tulasnella</taxon>
    </lineage>
</organism>
<protein>
    <submittedName>
        <fullName evidence="3">Uncharacterized protein</fullName>
    </submittedName>
</protein>
<feature type="coiled-coil region" evidence="1">
    <location>
        <begin position="300"/>
        <end position="496"/>
    </location>
</feature>
<reference evidence="4" key="2">
    <citation type="submission" date="2015-01" db="EMBL/GenBank/DDBJ databases">
        <title>Evolutionary Origins and Diversification of the Mycorrhizal Mutualists.</title>
        <authorList>
            <consortium name="DOE Joint Genome Institute"/>
            <consortium name="Mycorrhizal Genomics Consortium"/>
            <person name="Kohler A."/>
            <person name="Kuo A."/>
            <person name="Nagy L.G."/>
            <person name="Floudas D."/>
            <person name="Copeland A."/>
            <person name="Barry K.W."/>
            <person name="Cichocki N."/>
            <person name="Veneault-Fourrey C."/>
            <person name="LaButti K."/>
            <person name="Lindquist E.A."/>
            <person name="Lipzen A."/>
            <person name="Lundell T."/>
            <person name="Morin E."/>
            <person name="Murat C."/>
            <person name="Riley R."/>
            <person name="Ohm R."/>
            <person name="Sun H."/>
            <person name="Tunlid A."/>
            <person name="Henrissat B."/>
            <person name="Grigoriev I.V."/>
            <person name="Hibbett D.S."/>
            <person name="Martin F."/>
        </authorList>
    </citation>
    <scope>NUCLEOTIDE SEQUENCE [LARGE SCALE GENOMIC DNA]</scope>
    <source>
        <strain evidence="4">MUT 4182</strain>
    </source>
</reference>
<dbReference type="AlphaFoldDB" id="A0A0C3QKJ6"/>
<evidence type="ECO:0000256" key="1">
    <source>
        <dbReference type="SAM" id="Coils"/>
    </source>
</evidence>
<dbReference type="EMBL" id="KN823001">
    <property type="protein sequence ID" value="KIO27896.1"/>
    <property type="molecule type" value="Genomic_DNA"/>
</dbReference>
<evidence type="ECO:0000313" key="3">
    <source>
        <dbReference type="EMBL" id="KIO27896.1"/>
    </source>
</evidence>
<dbReference type="HOGENOM" id="CLU_434900_0_0_1"/>
<dbReference type="STRING" id="1051891.A0A0C3QKJ6"/>
<sequence>MSSLTLALSHAGPSTLRSILSSTTNRLSPTSDPLEVENDHLKTQLDLQAAIATQYEEDLSAKEHYVELLSLKLKQAVKTAERWRREAEKDKVLLASVQDVLEHECEGLEEELRAERAAAMSASTQTYEESMRSDIPGKNASLHASNLFAASHRSRPGFNRSAISAASSLGERDVSEYESSVGRSEQMSVSQQDVSRAQTNPEDYGSRSAHTSNLLSEADAAESSQSNDRSQSQSASSPVDREAFLRQSQQLEAVIRERDQLLLDLEAEQQNSQRLAASLSAADSQLTISASAFATAKETIKELQAKERDHIRAREAAEEQTTSVRQELEALLDVLQEETAGLRSAHKLELDRLTSAHRDAEEEFTAREESYRTQVDDLQEQLDEGDAKLLAAEDRLRFLTSEVEGLKRNIETLEYEKEHAERHSFDSGEAQNRIQALEKESERARRRVMELERGSGNKEMEITKLRKRLENMEEDKDGLNDALDMKQQELEMLKRKLGVRGTGGMTPLPTRAGLGRTLSVPDSAASIASSSVTESVVESRPGPLLDTMNLLGRRSLSVSGMSAAIKPTRHYRIAPRPSNPMETLKHPNSSSNSVSRSALEDSNVTEDMAATPRAPTRDKENRRAILVPA</sequence>
<feature type="region of interest" description="Disordered" evidence="2">
    <location>
        <begin position="117"/>
        <end position="138"/>
    </location>
</feature>
<reference evidence="3 4" key="1">
    <citation type="submission" date="2014-04" db="EMBL/GenBank/DDBJ databases">
        <authorList>
            <consortium name="DOE Joint Genome Institute"/>
            <person name="Kuo A."/>
            <person name="Girlanda M."/>
            <person name="Perotto S."/>
            <person name="Kohler A."/>
            <person name="Nagy L.G."/>
            <person name="Floudas D."/>
            <person name="Copeland A."/>
            <person name="Barry K.W."/>
            <person name="Cichocki N."/>
            <person name="Veneault-Fourrey C."/>
            <person name="LaButti K."/>
            <person name="Lindquist E.A."/>
            <person name="Lipzen A."/>
            <person name="Lundell T."/>
            <person name="Morin E."/>
            <person name="Murat C."/>
            <person name="Sun H."/>
            <person name="Tunlid A."/>
            <person name="Henrissat B."/>
            <person name="Grigoriev I.V."/>
            <person name="Hibbett D.S."/>
            <person name="Martin F."/>
            <person name="Nordberg H.P."/>
            <person name="Cantor M.N."/>
            <person name="Hua S.X."/>
        </authorList>
    </citation>
    <scope>NUCLEOTIDE SEQUENCE [LARGE SCALE GENOMIC DNA]</scope>
    <source>
        <strain evidence="3 4">MUT 4182</strain>
    </source>
</reference>
<feature type="region of interest" description="Disordered" evidence="2">
    <location>
        <begin position="169"/>
        <end position="242"/>
    </location>
</feature>
<accession>A0A0C3QKJ6</accession>
<feature type="compositionally biased region" description="Low complexity" evidence="2">
    <location>
        <begin position="223"/>
        <end position="237"/>
    </location>
</feature>
<feature type="compositionally biased region" description="Low complexity" evidence="2">
    <location>
        <begin position="588"/>
        <end position="597"/>
    </location>
</feature>
<evidence type="ECO:0000313" key="4">
    <source>
        <dbReference type="Proteomes" id="UP000054248"/>
    </source>
</evidence>
<feature type="compositionally biased region" description="Polar residues" evidence="2">
    <location>
        <begin position="177"/>
        <end position="201"/>
    </location>
</feature>
<evidence type="ECO:0000256" key="2">
    <source>
        <dbReference type="SAM" id="MobiDB-lite"/>
    </source>
</evidence>
<dbReference type="OrthoDB" id="2593174at2759"/>
<name>A0A0C3QKJ6_9AGAM</name>
<keyword evidence="1" id="KW-0175">Coiled coil</keyword>
<proteinExistence type="predicted"/>
<gene>
    <name evidence="3" type="ORF">M407DRAFT_7024</name>
</gene>